<feature type="compositionally biased region" description="Gly residues" evidence="1">
    <location>
        <begin position="283"/>
        <end position="297"/>
    </location>
</feature>
<keyword evidence="2" id="KW-0645">Protease</keyword>
<dbReference type="EMBL" id="JAHHHV010000038">
    <property type="protein sequence ID" value="MBW4465310.1"/>
    <property type="molecule type" value="Genomic_DNA"/>
</dbReference>
<keyword evidence="2" id="KW-0378">Hydrolase</keyword>
<feature type="region of interest" description="Disordered" evidence="1">
    <location>
        <begin position="262"/>
        <end position="323"/>
    </location>
</feature>
<dbReference type="PRINTS" id="PR00834">
    <property type="entry name" value="PROTEASES2C"/>
</dbReference>
<organism evidence="2 3">
    <name type="scientific">Pegethrix bostrychoides GSE-TBD4-15B</name>
    <dbReference type="NCBI Taxonomy" id="2839662"/>
    <lineage>
        <taxon>Bacteria</taxon>
        <taxon>Bacillati</taxon>
        <taxon>Cyanobacteriota</taxon>
        <taxon>Cyanophyceae</taxon>
        <taxon>Oculatellales</taxon>
        <taxon>Oculatellaceae</taxon>
        <taxon>Pegethrix</taxon>
    </lineage>
</organism>
<dbReference type="GO" id="GO:0006508">
    <property type="term" value="P:proteolysis"/>
    <property type="evidence" value="ECO:0007669"/>
    <property type="project" value="UniProtKB-KW"/>
</dbReference>
<protein>
    <submittedName>
        <fullName evidence="2">Serine protease</fullName>
    </submittedName>
</protein>
<feature type="compositionally biased region" description="Pro residues" evidence="1">
    <location>
        <begin position="305"/>
        <end position="323"/>
    </location>
</feature>
<name>A0A951P9Z8_9CYAN</name>
<dbReference type="Gene3D" id="2.40.10.10">
    <property type="entry name" value="Trypsin-like serine proteases"/>
    <property type="match status" value="2"/>
</dbReference>
<evidence type="ECO:0000313" key="3">
    <source>
        <dbReference type="Proteomes" id="UP000707356"/>
    </source>
</evidence>
<feature type="compositionally biased region" description="Basic and acidic residues" evidence="1">
    <location>
        <begin position="66"/>
        <end position="78"/>
    </location>
</feature>
<evidence type="ECO:0000256" key="1">
    <source>
        <dbReference type="SAM" id="MobiDB-lite"/>
    </source>
</evidence>
<dbReference type="InterPro" id="IPR009003">
    <property type="entry name" value="Peptidase_S1_PA"/>
</dbReference>
<proteinExistence type="predicted"/>
<accession>A0A951P9Z8</accession>
<comment type="caution">
    <text evidence="2">The sequence shown here is derived from an EMBL/GenBank/DDBJ whole genome shotgun (WGS) entry which is preliminary data.</text>
</comment>
<dbReference type="Pfam" id="PF13365">
    <property type="entry name" value="Trypsin_2"/>
    <property type="match status" value="1"/>
</dbReference>
<dbReference type="InterPro" id="IPR001940">
    <property type="entry name" value="Peptidase_S1C"/>
</dbReference>
<sequence length="335" mass="34856">MQRPLLIASASAVSGGFRTLGILSLGAILGILATNWLTPEADSASPVNVANFLGLAGSSQGGETQSESRTDLSARRAESGDVSGATVCVKTPKGWGEQACASGVSIDPALVGIDPAQGAVVLTNYHVVADTNRPPLQLNGRGEMFTGQIIRSSPEFDLAVLLVPGAKFPIATLAQVSPAQGTAVRAIGFPNDQPLTVKNSSLLGTTQNCLAVAPCLTLQQGTITFGNSGGPLEANGQVIGITQGEIEDELAIPVEQIRQFLAGQTPTNSRTPRPESYSEGYSGYPGGYPDGYPGGYPEGDYGEPPFSPGYPPMRPMPYPPYPPYPMEAPPPYPAW</sequence>
<reference evidence="2" key="2">
    <citation type="journal article" date="2022" name="Microbiol. Resour. Announc.">
        <title>Metagenome Sequencing to Explore Phylogenomics of Terrestrial Cyanobacteria.</title>
        <authorList>
            <person name="Ward R.D."/>
            <person name="Stajich J.E."/>
            <person name="Johansen J.R."/>
            <person name="Huntemann M."/>
            <person name="Clum A."/>
            <person name="Foster B."/>
            <person name="Foster B."/>
            <person name="Roux S."/>
            <person name="Palaniappan K."/>
            <person name="Varghese N."/>
            <person name="Mukherjee S."/>
            <person name="Reddy T.B.K."/>
            <person name="Daum C."/>
            <person name="Copeland A."/>
            <person name="Chen I.A."/>
            <person name="Ivanova N.N."/>
            <person name="Kyrpides N.C."/>
            <person name="Shapiro N."/>
            <person name="Eloe-Fadrosh E.A."/>
            <person name="Pietrasiak N."/>
        </authorList>
    </citation>
    <scope>NUCLEOTIDE SEQUENCE</scope>
    <source>
        <strain evidence="2">GSE-TBD4-15B</strain>
    </source>
</reference>
<reference evidence="2" key="1">
    <citation type="submission" date="2021-05" db="EMBL/GenBank/DDBJ databases">
        <authorList>
            <person name="Pietrasiak N."/>
            <person name="Ward R."/>
            <person name="Stajich J.E."/>
            <person name="Kurbessoian T."/>
        </authorList>
    </citation>
    <scope>NUCLEOTIDE SEQUENCE</scope>
    <source>
        <strain evidence="2">GSE-TBD4-15B</strain>
    </source>
</reference>
<dbReference type="SUPFAM" id="SSF50494">
    <property type="entry name" value="Trypsin-like serine proteases"/>
    <property type="match status" value="1"/>
</dbReference>
<feature type="region of interest" description="Disordered" evidence="1">
    <location>
        <begin position="58"/>
        <end position="78"/>
    </location>
</feature>
<dbReference type="InterPro" id="IPR043504">
    <property type="entry name" value="Peptidase_S1_PA_chymotrypsin"/>
</dbReference>
<gene>
    <name evidence="2" type="ORF">KME07_07710</name>
</gene>
<dbReference type="Proteomes" id="UP000707356">
    <property type="component" value="Unassembled WGS sequence"/>
</dbReference>
<evidence type="ECO:0000313" key="2">
    <source>
        <dbReference type="EMBL" id="MBW4465310.1"/>
    </source>
</evidence>
<feature type="compositionally biased region" description="Polar residues" evidence="1">
    <location>
        <begin position="262"/>
        <end position="271"/>
    </location>
</feature>
<dbReference type="GO" id="GO:0004252">
    <property type="term" value="F:serine-type endopeptidase activity"/>
    <property type="evidence" value="ECO:0007669"/>
    <property type="project" value="InterPro"/>
</dbReference>
<dbReference type="AlphaFoldDB" id="A0A951P9Z8"/>